<evidence type="ECO:0000313" key="3">
    <source>
        <dbReference type="Proteomes" id="UP000314294"/>
    </source>
</evidence>
<accession>A0A4Z2FNJ2</accession>
<evidence type="ECO:0000256" key="1">
    <source>
        <dbReference type="SAM" id="MobiDB-lite"/>
    </source>
</evidence>
<dbReference type="Proteomes" id="UP000314294">
    <property type="component" value="Unassembled WGS sequence"/>
</dbReference>
<feature type="compositionally biased region" description="Basic and acidic residues" evidence="1">
    <location>
        <begin position="17"/>
        <end position="32"/>
    </location>
</feature>
<sequence>MDASRPVTRGRLQTAVPERRAADSGRQEERNKPLAQGNKSDTRTAFGQSQTHQISLYLLVQVPGRRSISASGIV</sequence>
<comment type="caution">
    <text evidence="2">The sequence shown here is derived from an EMBL/GenBank/DDBJ whole genome shotgun (WGS) entry which is preliminary data.</text>
</comment>
<evidence type="ECO:0000313" key="2">
    <source>
        <dbReference type="EMBL" id="TNN42333.1"/>
    </source>
</evidence>
<feature type="region of interest" description="Disordered" evidence="1">
    <location>
        <begin position="1"/>
        <end position="49"/>
    </location>
</feature>
<proteinExistence type="predicted"/>
<name>A0A4Z2FNJ2_9TELE</name>
<dbReference type="AlphaFoldDB" id="A0A4Z2FNJ2"/>
<gene>
    <name evidence="2" type="ORF">EYF80_047504</name>
</gene>
<reference evidence="2 3" key="1">
    <citation type="submission" date="2019-03" db="EMBL/GenBank/DDBJ databases">
        <title>First draft genome of Liparis tanakae, snailfish: a comprehensive survey of snailfish specific genes.</title>
        <authorList>
            <person name="Kim W."/>
            <person name="Song I."/>
            <person name="Jeong J.-H."/>
            <person name="Kim D."/>
            <person name="Kim S."/>
            <person name="Ryu S."/>
            <person name="Song J.Y."/>
            <person name="Lee S.K."/>
        </authorList>
    </citation>
    <scope>NUCLEOTIDE SEQUENCE [LARGE SCALE GENOMIC DNA]</scope>
    <source>
        <tissue evidence="2">Muscle</tissue>
    </source>
</reference>
<dbReference type="EMBL" id="SRLO01001044">
    <property type="protein sequence ID" value="TNN42333.1"/>
    <property type="molecule type" value="Genomic_DNA"/>
</dbReference>
<organism evidence="2 3">
    <name type="scientific">Liparis tanakae</name>
    <name type="common">Tanaka's snailfish</name>
    <dbReference type="NCBI Taxonomy" id="230148"/>
    <lineage>
        <taxon>Eukaryota</taxon>
        <taxon>Metazoa</taxon>
        <taxon>Chordata</taxon>
        <taxon>Craniata</taxon>
        <taxon>Vertebrata</taxon>
        <taxon>Euteleostomi</taxon>
        <taxon>Actinopterygii</taxon>
        <taxon>Neopterygii</taxon>
        <taxon>Teleostei</taxon>
        <taxon>Neoteleostei</taxon>
        <taxon>Acanthomorphata</taxon>
        <taxon>Eupercaria</taxon>
        <taxon>Perciformes</taxon>
        <taxon>Cottioidei</taxon>
        <taxon>Cottales</taxon>
        <taxon>Liparidae</taxon>
        <taxon>Liparis</taxon>
    </lineage>
</organism>
<protein>
    <submittedName>
        <fullName evidence="2">Uncharacterized protein</fullName>
    </submittedName>
</protein>
<keyword evidence="3" id="KW-1185">Reference proteome</keyword>
<feature type="compositionally biased region" description="Polar residues" evidence="1">
    <location>
        <begin position="37"/>
        <end position="49"/>
    </location>
</feature>